<evidence type="ECO:0008006" key="3">
    <source>
        <dbReference type="Google" id="ProtNLM"/>
    </source>
</evidence>
<dbReference type="Proteomes" id="UP000034081">
    <property type="component" value="Unassembled WGS sequence"/>
</dbReference>
<dbReference type="InterPro" id="IPR036926">
    <property type="entry name" value="Thymidate_synth/dCMP_Mease_sf"/>
</dbReference>
<gene>
    <name evidence="1" type="ORF">UT08_C0010G0044</name>
</gene>
<dbReference type="AlphaFoldDB" id="A0A0G0L2B7"/>
<dbReference type="SUPFAM" id="SSF55831">
    <property type="entry name" value="Thymidylate synthase/dCMP hydroxymethylase"/>
    <property type="match status" value="1"/>
</dbReference>
<accession>A0A0G0L2B7</accession>
<sequence length="351" mass="40656">MTARNAYNKNGLIIESDSLADLITKSKNQLLKFGNKSTSQRGQTWSLNNILLVWRKPEIDETRFNFWSQKDDLWYQKNFVGKKGENKPENLALKGELLFPYKYAHRSRFYDSGLGYGLAVIRAYSKVGKNFNLILKKRTDFEGWLSEMGKFVHLQTIMSVLLWWGKDGFEFWSKNEKFLEEFIKRSRIDTLDKVVNEVSETSLTRRAIIPSFMYTGDYLLHPMMGVPPYQNFQLLPTESNEPLSSLHWHRSLDTSGGAQLDFNHDYSWLVYACEKTRRPMGSITILAGNLHLYSAREDGKSEGVLENDSIKKRLCMWTDGYESGKGLPGELLKNENYSKNADRVFTKLKYA</sequence>
<comment type="caution">
    <text evidence="1">The sequence shown here is derived from an EMBL/GenBank/DDBJ whole genome shotgun (WGS) entry which is preliminary data.</text>
</comment>
<organism evidence="1 2">
    <name type="scientific">Candidatus Woesebacteria bacterium GW2011_GWB1_38_8</name>
    <dbReference type="NCBI Taxonomy" id="1618570"/>
    <lineage>
        <taxon>Bacteria</taxon>
        <taxon>Candidatus Woeseibacteriota</taxon>
    </lineage>
</organism>
<dbReference type="STRING" id="1618570.UT08_C0010G0044"/>
<dbReference type="Gene3D" id="3.30.572.10">
    <property type="entry name" value="Thymidylate synthase/dCMP hydroxymethylase domain"/>
    <property type="match status" value="1"/>
</dbReference>
<protein>
    <recommendedName>
        <fullName evidence="3">Thymidylate synthase</fullName>
    </recommendedName>
</protein>
<evidence type="ECO:0000313" key="1">
    <source>
        <dbReference type="EMBL" id="KKQ85117.1"/>
    </source>
</evidence>
<dbReference type="EMBL" id="LBVL01000010">
    <property type="protein sequence ID" value="KKQ85117.1"/>
    <property type="molecule type" value="Genomic_DNA"/>
</dbReference>
<reference evidence="1 2" key="1">
    <citation type="journal article" date="2015" name="Nature">
        <title>rRNA introns, odd ribosomes, and small enigmatic genomes across a large radiation of phyla.</title>
        <authorList>
            <person name="Brown C.T."/>
            <person name="Hug L.A."/>
            <person name="Thomas B.C."/>
            <person name="Sharon I."/>
            <person name="Castelle C.J."/>
            <person name="Singh A."/>
            <person name="Wilkins M.J."/>
            <person name="Williams K.H."/>
            <person name="Banfield J.F."/>
        </authorList>
    </citation>
    <scope>NUCLEOTIDE SEQUENCE [LARGE SCALE GENOMIC DNA]</scope>
</reference>
<evidence type="ECO:0000313" key="2">
    <source>
        <dbReference type="Proteomes" id="UP000034081"/>
    </source>
</evidence>
<name>A0A0G0L2B7_9BACT</name>
<proteinExistence type="predicted"/>